<keyword evidence="2 4" id="KW-0238">DNA-binding</keyword>
<dbReference type="InterPro" id="IPR009057">
    <property type="entry name" value="Homeodomain-like_sf"/>
</dbReference>
<protein>
    <submittedName>
        <fullName evidence="6">TetR/AcrR family transcriptional regulator</fullName>
    </submittedName>
</protein>
<keyword evidence="7" id="KW-1185">Reference proteome</keyword>
<dbReference type="GO" id="GO:0003700">
    <property type="term" value="F:DNA-binding transcription factor activity"/>
    <property type="evidence" value="ECO:0007669"/>
    <property type="project" value="TreeGrafter"/>
</dbReference>
<dbReference type="InterPro" id="IPR001647">
    <property type="entry name" value="HTH_TetR"/>
</dbReference>
<evidence type="ECO:0000313" key="6">
    <source>
        <dbReference type="EMBL" id="TCZ78307.1"/>
    </source>
</evidence>
<evidence type="ECO:0000313" key="7">
    <source>
        <dbReference type="Proteomes" id="UP000295418"/>
    </source>
</evidence>
<comment type="caution">
    <text evidence="6">The sequence shown here is derived from an EMBL/GenBank/DDBJ whole genome shotgun (WGS) entry which is preliminary data.</text>
</comment>
<evidence type="ECO:0000259" key="5">
    <source>
        <dbReference type="PROSITE" id="PS50977"/>
    </source>
</evidence>
<evidence type="ECO:0000256" key="4">
    <source>
        <dbReference type="PROSITE-ProRule" id="PRU00335"/>
    </source>
</evidence>
<sequence>MTRAYRMQARAQSAAETGERILDAAVEVFYERPVDDILLEEVAQRAGVSVQTVIRRYGGKDGLFNAAAEREYKRITSHRDQSAAGDVAEAIRILIDHYEEVGDGVLRMLAEEHRMAAVRKIVEQGREYHQEWCERVFVSVLTGRQGAERMRLLAQLITLTDVYTWKLLRRYRGLSRSQTELALRELLQPLIGGT</sequence>
<proteinExistence type="predicted"/>
<evidence type="ECO:0000256" key="2">
    <source>
        <dbReference type="ARBA" id="ARBA00023125"/>
    </source>
</evidence>
<evidence type="ECO:0000256" key="1">
    <source>
        <dbReference type="ARBA" id="ARBA00023015"/>
    </source>
</evidence>
<dbReference type="GO" id="GO:0000976">
    <property type="term" value="F:transcription cis-regulatory region binding"/>
    <property type="evidence" value="ECO:0007669"/>
    <property type="project" value="TreeGrafter"/>
</dbReference>
<reference evidence="6 7" key="1">
    <citation type="submission" date="2019-03" db="EMBL/GenBank/DDBJ databases">
        <authorList>
            <person name="Kim M.K.M."/>
        </authorList>
    </citation>
    <scope>NUCLEOTIDE SEQUENCE [LARGE SCALE GENOMIC DNA]</scope>
    <source>
        <strain evidence="6 7">18JY21-1</strain>
    </source>
</reference>
<dbReference type="OrthoDB" id="9796019at2"/>
<keyword evidence="1" id="KW-0805">Transcription regulation</keyword>
<dbReference type="PRINTS" id="PR00455">
    <property type="entry name" value="HTHTETR"/>
</dbReference>
<evidence type="ECO:0000256" key="3">
    <source>
        <dbReference type="ARBA" id="ARBA00023163"/>
    </source>
</evidence>
<dbReference type="PANTHER" id="PTHR30055:SF238">
    <property type="entry name" value="MYCOFACTOCIN BIOSYNTHESIS TRANSCRIPTIONAL REGULATOR MFTR-RELATED"/>
    <property type="match status" value="1"/>
</dbReference>
<dbReference type="Pfam" id="PF00440">
    <property type="entry name" value="TetR_N"/>
    <property type="match status" value="1"/>
</dbReference>
<dbReference type="AlphaFoldDB" id="A0A4R4EFG5"/>
<organism evidence="6 7">
    <name type="scientific">Paenibacillus albiflavus</name>
    <dbReference type="NCBI Taxonomy" id="2545760"/>
    <lineage>
        <taxon>Bacteria</taxon>
        <taxon>Bacillati</taxon>
        <taxon>Bacillota</taxon>
        <taxon>Bacilli</taxon>
        <taxon>Bacillales</taxon>
        <taxon>Paenibacillaceae</taxon>
        <taxon>Paenibacillus</taxon>
    </lineage>
</organism>
<dbReference type="SUPFAM" id="SSF46689">
    <property type="entry name" value="Homeodomain-like"/>
    <property type="match status" value="1"/>
</dbReference>
<dbReference type="Gene3D" id="1.10.357.10">
    <property type="entry name" value="Tetracycline Repressor, domain 2"/>
    <property type="match status" value="1"/>
</dbReference>
<dbReference type="PROSITE" id="PS50977">
    <property type="entry name" value="HTH_TETR_2"/>
    <property type="match status" value="1"/>
</dbReference>
<feature type="DNA-binding region" description="H-T-H motif" evidence="4">
    <location>
        <begin position="38"/>
        <end position="57"/>
    </location>
</feature>
<name>A0A4R4EFG5_9BACL</name>
<dbReference type="InterPro" id="IPR050109">
    <property type="entry name" value="HTH-type_TetR-like_transc_reg"/>
</dbReference>
<dbReference type="EMBL" id="SKFG01000006">
    <property type="protein sequence ID" value="TCZ78307.1"/>
    <property type="molecule type" value="Genomic_DNA"/>
</dbReference>
<dbReference type="Proteomes" id="UP000295418">
    <property type="component" value="Unassembled WGS sequence"/>
</dbReference>
<gene>
    <name evidence="6" type="ORF">E0485_08780</name>
</gene>
<feature type="domain" description="HTH tetR-type" evidence="5">
    <location>
        <begin position="15"/>
        <end position="75"/>
    </location>
</feature>
<accession>A0A4R4EFG5</accession>
<dbReference type="PANTHER" id="PTHR30055">
    <property type="entry name" value="HTH-TYPE TRANSCRIPTIONAL REGULATOR RUTR"/>
    <property type="match status" value="1"/>
</dbReference>
<keyword evidence="3" id="KW-0804">Transcription</keyword>